<dbReference type="RefSeq" id="WP_160353900.1">
    <property type="nucleotide sequence ID" value="NZ_SDWJ01000002.1"/>
</dbReference>
<dbReference type="Proteomes" id="UP000471147">
    <property type="component" value="Unassembled WGS sequence"/>
</dbReference>
<dbReference type="EMBL" id="SDWJ01000002">
    <property type="protein sequence ID" value="MVZ97925.1"/>
    <property type="molecule type" value="Genomic_DNA"/>
</dbReference>
<name>A0A6I4M720_9SPHN</name>
<evidence type="ECO:0000313" key="1">
    <source>
        <dbReference type="EMBL" id="MVZ97925.1"/>
    </source>
</evidence>
<proteinExistence type="predicted"/>
<accession>A0A6I4M720</accession>
<protein>
    <submittedName>
        <fullName evidence="1">Uncharacterized protein</fullName>
    </submittedName>
</protein>
<organism evidence="1 2">
    <name type="scientific">Sphingorhabdus profundilacus</name>
    <dbReference type="NCBI Taxonomy" id="2509718"/>
    <lineage>
        <taxon>Bacteria</taxon>
        <taxon>Pseudomonadati</taxon>
        <taxon>Pseudomonadota</taxon>
        <taxon>Alphaproteobacteria</taxon>
        <taxon>Sphingomonadales</taxon>
        <taxon>Sphingomonadaceae</taxon>
        <taxon>Sphingorhabdus</taxon>
    </lineage>
</organism>
<gene>
    <name evidence="1" type="ORF">EUU23_09420</name>
</gene>
<sequence length="927" mass="97262">MTQLDDLERELRAAIVDERLRLTEALAQALHLPTPPAWLGALTDVDIAAPVISRPAEMLVLSGSITHPLLGTAAFICELSAAAKGLTPRVRWSMSEPLRLAELLERAGLGFAAAAGRLIDGVVARGIRLHDLADGEPSITVEVAGAFVTRLVGIEISFAFSSVAFAAQGMRAAQVRGTASLGGLALPLALTLDDPVRVSATLPNVTLVDLARALGLELPTLPPLPLLATPLEAIRIILEPAIRLSGRVPVSGIGALVFVAAEVDGRLVMAAGLETSPGFRFGNLLPPLAPLDQLQSVLRLGIPALLLATEDTAQLPYPTAEGDWRTLPAKAGASFQGELLLDGFGLEAVAALLNMDALPFHIPLAPELADLKIAASLPMRIQAVPGVLTVEGVEVALSVQPIRVAAVGHAELNLFGMSLPSLALGVEVSGTQESLFLRTDEPWSHPLGLPIDVVELGLQLSTPPPAYGFFGKILMRSQELAVAAKFVGQAPSMLVVEAPGDLTLSDLVAEFIGVDLIPDFFEPSFKDLAIYIVLNPLGETIAGRAYPSGIAISGAIEYLGLSAGLRLSAKVDRVVAEVGLIAPVRFGSLLELTGPGGVGTPSLALDTGANPQLILGARLSLMGLVQDIKGVAGSNGITISLKQEVGPVAIMLDSELGENRFRADGTASFQLRASIGPIRLFDGGPSLGEIHLDTGFDAVTAILATSDGVKVTVEGTFVVIGLHIALPKIAVDSDAFARIPEQVIRYILDHADDLFAELLQSAEKWLQAIADGVVRAVENVAQVLKEHFEQQAQAIARGLTDALHYTTEQAAAALKSIGETAENVAKALTDIGKSPEDVAKSLITVGYPVQAVVDGLKAIGISGDVAEGLLRVANVPAEIAKKVIDEVFKIIPDVGVPFINIPHVGVPFIRIPHTRLPQHIRVPHIRF</sequence>
<comment type="caution">
    <text evidence="1">The sequence shown here is derived from an EMBL/GenBank/DDBJ whole genome shotgun (WGS) entry which is preliminary data.</text>
</comment>
<reference evidence="1 2" key="1">
    <citation type="submission" date="2019-01" db="EMBL/GenBank/DDBJ databases">
        <title>Sphingorhabdus lacus sp.nov., isolated from an oligotrophic freshwater lake.</title>
        <authorList>
            <person name="Park M."/>
        </authorList>
    </citation>
    <scope>NUCLEOTIDE SEQUENCE [LARGE SCALE GENOMIC DNA]</scope>
    <source>
        <strain evidence="1 2">IMCC26285</strain>
    </source>
</reference>
<evidence type="ECO:0000313" key="2">
    <source>
        <dbReference type="Proteomes" id="UP000471147"/>
    </source>
</evidence>
<dbReference type="AlphaFoldDB" id="A0A6I4M720"/>
<keyword evidence="2" id="KW-1185">Reference proteome</keyword>